<dbReference type="PANTHER" id="PTHR31862:SF1">
    <property type="entry name" value="UPF0261 DOMAIN PROTEIN (AFU_ORTHOLOGUE AFUA_1G10120)"/>
    <property type="match status" value="1"/>
</dbReference>
<feature type="domain" description="TIM-barrel" evidence="1">
    <location>
        <begin position="10"/>
        <end position="277"/>
    </location>
</feature>
<accession>A0A0W8E939</accession>
<reference evidence="2" key="1">
    <citation type="journal article" date="2015" name="Proc. Natl. Acad. Sci. U.S.A.">
        <title>Networks of energetic and metabolic interactions define dynamics in microbial communities.</title>
        <authorList>
            <person name="Embree M."/>
            <person name="Liu J.K."/>
            <person name="Al-Bassam M.M."/>
            <person name="Zengler K."/>
        </authorList>
    </citation>
    <scope>NUCLEOTIDE SEQUENCE</scope>
</reference>
<comment type="caution">
    <text evidence="2">The sequence shown here is derived from an EMBL/GenBank/DDBJ whole genome shotgun (WGS) entry which is preliminary data.</text>
</comment>
<dbReference type="Gene3D" id="3.20.20.70">
    <property type="entry name" value="Aldolase class I"/>
    <property type="match status" value="1"/>
</dbReference>
<dbReference type="InterPro" id="IPR013785">
    <property type="entry name" value="Aldolase_TIM"/>
</dbReference>
<organism evidence="2">
    <name type="scientific">hydrocarbon metagenome</name>
    <dbReference type="NCBI Taxonomy" id="938273"/>
    <lineage>
        <taxon>unclassified sequences</taxon>
        <taxon>metagenomes</taxon>
        <taxon>ecological metagenomes</taxon>
    </lineage>
</organism>
<name>A0A0W8E939_9ZZZZ</name>
<dbReference type="GO" id="GO:0003824">
    <property type="term" value="F:catalytic activity"/>
    <property type="evidence" value="ECO:0007669"/>
    <property type="project" value="InterPro"/>
</dbReference>
<dbReference type="PIRSF" id="PIRSF034452">
    <property type="entry name" value="TIM-br_sig_trnsd"/>
    <property type="match status" value="1"/>
</dbReference>
<proteinExistence type="predicted"/>
<dbReference type="InterPro" id="IPR051353">
    <property type="entry name" value="Tobamovirus_resist_UPF0261"/>
</dbReference>
<dbReference type="PANTHER" id="PTHR31862">
    <property type="entry name" value="UPF0261 DOMAIN PROTEIN (AFU_ORTHOLOGUE AFUA_1G10120)"/>
    <property type="match status" value="1"/>
</dbReference>
<evidence type="ECO:0000313" key="2">
    <source>
        <dbReference type="EMBL" id="KUG05143.1"/>
    </source>
</evidence>
<dbReference type="InterPro" id="IPR009215">
    <property type="entry name" value="TIM-br_IGPS-like"/>
</dbReference>
<dbReference type="EMBL" id="LNQE01001829">
    <property type="protein sequence ID" value="KUG05143.1"/>
    <property type="molecule type" value="Genomic_DNA"/>
</dbReference>
<dbReference type="Pfam" id="PF09370">
    <property type="entry name" value="PEP_hydrolase"/>
    <property type="match status" value="1"/>
</dbReference>
<protein>
    <submittedName>
        <fullName evidence="2">Tim-barrel signal transduction protein</fullName>
    </submittedName>
</protein>
<evidence type="ECO:0000259" key="1">
    <source>
        <dbReference type="Pfam" id="PF09370"/>
    </source>
</evidence>
<gene>
    <name evidence="2" type="ORF">ASZ90_017464</name>
</gene>
<dbReference type="SUPFAM" id="SSF51621">
    <property type="entry name" value="Phosphoenolpyruvate/pyruvate domain"/>
    <property type="match status" value="1"/>
</dbReference>
<sequence length="282" mass="30562">MAKQYTHQQVKDRLKAVTNGGKPVIIAGAGTGISGKFAEQGGVDLIGVYNSGLYRMDGKGSLAGLLPYGNANQIVIDLAERIFPVIKETPMIAGICGTDPTREMRPYLKSLLQLGFSAIMNFPTVGLIDGRFRQELEDTGMGYSVEIDTLKMGKELGLFTLGYAFNVEEARLVGKAGLDVLICHMGLTAGGSIGSKYAENKLTLEKSADLVNEMSKAAREGYQDIMIFAHGGPIAFPEDTRYIYEKTDAVGFLGASSIERIPIEVPLKEACQQFKNIPIRKK</sequence>
<dbReference type="InterPro" id="IPR015813">
    <property type="entry name" value="Pyrv/PenolPyrv_kinase-like_dom"/>
</dbReference>
<dbReference type="AlphaFoldDB" id="A0A0W8E939"/>